<dbReference type="Pfam" id="PF00650">
    <property type="entry name" value="CRAL_TRIO"/>
    <property type="match status" value="1"/>
</dbReference>
<dbReference type="SUPFAM" id="SSF46938">
    <property type="entry name" value="CRAL/TRIO N-terminal domain"/>
    <property type="match status" value="1"/>
</dbReference>
<dbReference type="PROSITE" id="PS50191">
    <property type="entry name" value="CRAL_TRIO"/>
    <property type="match status" value="1"/>
</dbReference>
<organism evidence="2 3">
    <name type="scientific">Polypedilum vanderplanki</name>
    <name type="common">Sleeping chironomid midge</name>
    <dbReference type="NCBI Taxonomy" id="319348"/>
    <lineage>
        <taxon>Eukaryota</taxon>
        <taxon>Metazoa</taxon>
        <taxon>Ecdysozoa</taxon>
        <taxon>Arthropoda</taxon>
        <taxon>Hexapoda</taxon>
        <taxon>Insecta</taxon>
        <taxon>Pterygota</taxon>
        <taxon>Neoptera</taxon>
        <taxon>Endopterygota</taxon>
        <taxon>Diptera</taxon>
        <taxon>Nematocera</taxon>
        <taxon>Chironomoidea</taxon>
        <taxon>Chironomidae</taxon>
        <taxon>Chironominae</taxon>
        <taxon>Polypedilum</taxon>
        <taxon>Polypedilum</taxon>
    </lineage>
</organism>
<evidence type="ECO:0000259" key="1">
    <source>
        <dbReference type="PROSITE" id="PS50191"/>
    </source>
</evidence>
<dbReference type="InterPro" id="IPR036273">
    <property type="entry name" value="CRAL/TRIO_N_dom_sf"/>
</dbReference>
<comment type="caution">
    <text evidence="2">The sequence shown here is derived from an EMBL/GenBank/DDBJ whole genome shotgun (WGS) entry which is preliminary data.</text>
</comment>
<dbReference type="SMART" id="SM00516">
    <property type="entry name" value="SEC14"/>
    <property type="match status" value="1"/>
</dbReference>
<dbReference type="EMBL" id="JADBJN010000003">
    <property type="protein sequence ID" value="KAG5670206.1"/>
    <property type="molecule type" value="Genomic_DNA"/>
</dbReference>
<dbReference type="GO" id="GO:1902936">
    <property type="term" value="F:phosphatidylinositol bisphosphate binding"/>
    <property type="evidence" value="ECO:0007669"/>
    <property type="project" value="TreeGrafter"/>
</dbReference>
<dbReference type="PANTHER" id="PTHR10174">
    <property type="entry name" value="ALPHA-TOCOPHEROL TRANSFER PROTEIN-RELATED"/>
    <property type="match status" value="1"/>
</dbReference>
<name>A0A9J6BLF7_POLVA</name>
<dbReference type="OrthoDB" id="16405at2759"/>
<dbReference type="Gene3D" id="1.10.8.20">
    <property type="entry name" value="N-terminal domain of phosphatidylinositol transfer protein sec14p"/>
    <property type="match status" value="1"/>
</dbReference>
<dbReference type="AlphaFoldDB" id="A0A9J6BLF7"/>
<dbReference type="PANTHER" id="PTHR10174:SF208">
    <property type="entry name" value="CRAL-TRIO DOMAIN-CONTAINING PROTEIN DDB_G0278031"/>
    <property type="match status" value="1"/>
</dbReference>
<evidence type="ECO:0000313" key="2">
    <source>
        <dbReference type="EMBL" id="KAG5670206.1"/>
    </source>
</evidence>
<dbReference type="InterPro" id="IPR001251">
    <property type="entry name" value="CRAL-TRIO_dom"/>
</dbReference>
<keyword evidence="3" id="KW-1185">Reference proteome</keyword>
<gene>
    <name evidence="2" type="ORF">PVAND_000484</name>
</gene>
<dbReference type="PRINTS" id="PR00180">
    <property type="entry name" value="CRETINALDHBP"/>
</dbReference>
<dbReference type="InterPro" id="IPR011074">
    <property type="entry name" value="CRAL/TRIO_N_dom"/>
</dbReference>
<dbReference type="Proteomes" id="UP001107558">
    <property type="component" value="Chromosome 3"/>
</dbReference>
<dbReference type="Gene3D" id="1.20.5.1200">
    <property type="entry name" value="Alpha-tocopherol transfer"/>
    <property type="match status" value="1"/>
</dbReference>
<evidence type="ECO:0000313" key="3">
    <source>
        <dbReference type="Proteomes" id="UP001107558"/>
    </source>
</evidence>
<feature type="domain" description="CRAL-TRIO" evidence="1">
    <location>
        <begin position="91"/>
        <end position="252"/>
    </location>
</feature>
<accession>A0A9J6BLF7</accession>
<dbReference type="SMART" id="SM01100">
    <property type="entry name" value="CRAL_TRIO_N"/>
    <property type="match status" value="1"/>
</dbReference>
<dbReference type="CDD" id="cd00170">
    <property type="entry name" value="SEC14"/>
    <property type="match status" value="1"/>
</dbReference>
<protein>
    <recommendedName>
        <fullName evidence="1">CRAL-TRIO domain-containing protein</fullName>
    </recommendedName>
</protein>
<dbReference type="InterPro" id="IPR036865">
    <property type="entry name" value="CRAL-TRIO_dom_sf"/>
</dbReference>
<dbReference type="Gene3D" id="3.40.525.10">
    <property type="entry name" value="CRAL-TRIO lipid binding domain"/>
    <property type="match status" value="1"/>
</dbReference>
<dbReference type="SUPFAM" id="SSF52087">
    <property type="entry name" value="CRAL/TRIO domain"/>
    <property type="match status" value="1"/>
</dbReference>
<sequence>MTLDNFFIEKAKNELRETETRKEQSLDQFREWISKHAFLKDVRQDDVHLLQFLRAKKYNMNDATQTFERFYLARKKYAQFFPENSPNFDRAMKIFRSGYCYPLSGRDAEGCRIVLVQTKRLDLENYTVFDGIRLSIFVMAALIEEEETQISGVRVIYDHQDITSKHMLLPKDLMDFIDMVKTITAGRQKGSYIVNLPSIAHFLLDLARSALTEKLKSRLFLYHNWDEMKEQCKDFDFKMLPKELGGGEKTETEMLDEFEKFVEKKFDILQETAKKSELDWSKVPIDKLKAAQNDDEVIGSFRKLEID</sequence>
<proteinExistence type="predicted"/>
<reference evidence="2" key="1">
    <citation type="submission" date="2021-03" db="EMBL/GenBank/DDBJ databases">
        <title>Chromosome level genome of the anhydrobiotic midge Polypedilum vanderplanki.</title>
        <authorList>
            <person name="Yoshida Y."/>
            <person name="Kikawada T."/>
            <person name="Gusev O."/>
        </authorList>
    </citation>
    <scope>NUCLEOTIDE SEQUENCE</scope>
    <source>
        <strain evidence="2">NIAS01</strain>
        <tissue evidence="2">Whole body or cell culture</tissue>
    </source>
</reference>
<dbReference type="GO" id="GO:0016020">
    <property type="term" value="C:membrane"/>
    <property type="evidence" value="ECO:0007669"/>
    <property type="project" value="TreeGrafter"/>
</dbReference>